<feature type="domain" description="ADF-H" evidence="3">
    <location>
        <begin position="48"/>
        <end position="182"/>
    </location>
</feature>
<feature type="transmembrane region" description="Helical" evidence="2">
    <location>
        <begin position="44"/>
        <end position="64"/>
    </location>
</feature>
<dbReference type="SUPFAM" id="SSF55753">
    <property type="entry name" value="Actin depolymerizing proteins"/>
    <property type="match status" value="1"/>
</dbReference>
<dbReference type="RefSeq" id="XP_002848141.1">
    <property type="nucleotide sequence ID" value="XM_002848095.1"/>
</dbReference>
<keyword evidence="2" id="KW-0472">Membrane</keyword>
<dbReference type="GO" id="GO:0003779">
    <property type="term" value="F:actin binding"/>
    <property type="evidence" value="ECO:0007669"/>
    <property type="project" value="InterPro"/>
</dbReference>
<dbReference type="InterPro" id="IPR011171">
    <property type="entry name" value="GMF"/>
</dbReference>
<dbReference type="SMART" id="SM00102">
    <property type="entry name" value="ADF"/>
    <property type="match status" value="1"/>
</dbReference>
<dbReference type="Gene3D" id="3.40.20.10">
    <property type="entry name" value="Severin"/>
    <property type="match status" value="1"/>
</dbReference>
<dbReference type="InterPro" id="IPR029006">
    <property type="entry name" value="ADF-H/Gelsolin-like_dom_sf"/>
</dbReference>
<dbReference type="GO" id="GO:0034316">
    <property type="term" value="P:negative regulation of Arp2/3 complex-mediated actin nucleation"/>
    <property type="evidence" value="ECO:0007669"/>
    <property type="project" value="TreeGrafter"/>
</dbReference>
<keyword evidence="2" id="KW-0812">Transmembrane</keyword>
<proteinExistence type="inferred from homology"/>
<comment type="similarity">
    <text evidence="1">Belongs to the actin-binding proteins ADF family. GMF subfamily.</text>
</comment>
<dbReference type="eggNOG" id="KOG1736">
    <property type="taxonomic scope" value="Eukaryota"/>
</dbReference>
<dbReference type="OrthoDB" id="3919494at2759"/>
<evidence type="ECO:0000256" key="1">
    <source>
        <dbReference type="ARBA" id="ARBA00010055"/>
    </source>
</evidence>
<evidence type="ECO:0000259" key="3">
    <source>
        <dbReference type="PROSITE" id="PS51263"/>
    </source>
</evidence>
<protein>
    <submittedName>
        <fullName evidence="4">Cofilin/tropomyosin-type actin-binding protein</fullName>
    </submittedName>
</protein>
<dbReference type="Proteomes" id="UP000002035">
    <property type="component" value="Unassembled WGS sequence"/>
</dbReference>
<keyword evidence="5" id="KW-1185">Reference proteome</keyword>
<dbReference type="STRING" id="554155.C5FJG7"/>
<dbReference type="GO" id="GO:0071933">
    <property type="term" value="F:Arp2/3 complex binding"/>
    <property type="evidence" value="ECO:0007669"/>
    <property type="project" value="InterPro"/>
</dbReference>
<dbReference type="VEuPathDB" id="FungiDB:MCYG_03647"/>
<dbReference type="GO" id="GO:0071846">
    <property type="term" value="P:actin filament debranching"/>
    <property type="evidence" value="ECO:0007669"/>
    <property type="project" value="InterPro"/>
</dbReference>
<accession>C5FJG7</accession>
<evidence type="ECO:0000313" key="5">
    <source>
        <dbReference type="Proteomes" id="UP000002035"/>
    </source>
</evidence>
<dbReference type="Pfam" id="PF00241">
    <property type="entry name" value="Cofilin_ADF"/>
    <property type="match status" value="1"/>
</dbReference>
<dbReference type="GeneID" id="9229465"/>
<dbReference type="PROSITE" id="PS51263">
    <property type="entry name" value="ADF_H"/>
    <property type="match status" value="1"/>
</dbReference>
<evidence type="ECO:0000256" key="2">
    <source>
        <dbReference type="SAM" id="Phobius"/>
    </source>
</evidence>
<gene>
    <name evidence="4" type="ORF">MCYG_03647</name>
</gene>
<reference evidence="5" key="1">
    <citation type="journal article" date="2012" name="MBio">
        <title>Comparative genome analysis of Trichophyton rubrum and related dermatophytes reveals candidate genes involved in infection.</title>
        <authorList>
            <person name="Martinez D.A."/>
            <person name="Oliver B.G."/>
            <person name="Graeser Y."/>
            <person name="Goldberg J.M."/>
            <person name="Li W."/>
            <person name="Martinez-Rossi N.M."/>
            <person name="Monod M."/>
            <person name="Shelest E."/>
            <person name="Barton R.C."/>
            <person name="Birch E."/>
            <person name="Brakhage A.A."/>
            <person name="Chen Z."/>
            <person name="Gurr S.J."/>
            <person name="Heiman D."/>
            <person name="Heitman J."/>
            <person name="Kosti I."/>
            <person name="Rossi A."/>
            <person name="Saif S."/>
            <person name="Samalova M."/>
            <person name="Saunders C.W."/>
            <person name="Shea T."/>
            <person name="Summerbell R.C."/>
            <person name="Xu J."/>
            <person name="Young S."/>
            <person name="Zeng Q."/>
            <person name="Birren B.W."/>
            <person name="Cuomo C.A."/>
            <person name="White T.C."/>
        </authorList>
    </citation>
    <scope>NUCLEOTIDE SEQUENCE [LARGE SCALE GENOMIC DNA]</scope>
    <source>
        <strain evidence="5">ATCC MYA-4605 / CBS 113480</strain>
    </source>
</reference>
<name>C5FJG7_ARTOC</name>
<evidence type="ECO:0000313" key="4">
    <source>
        <dbReference type="EMBL" id="EEQ30828.1"/>
    </source>
</evidence>
<keyword evidence="2" id="KW-1133">Transmembrane helix</keyword>
<dbReference type="PANTHER" id="PTHR11249">
    <property type="entry name" value="GLIAL FACTOR NATURATION FACTOR"/>
    <property type="match status" value="1"/>
</dbReference>
<dbReference type="PANTHER" id="PTHR11249:SF2">
    <property type="entry name" value="GLIA MATURATION FACTOR"/>
    <property type="match status" value="1"/>
</dbReference>
<dbReference type="GO" id="GO:0030479">
    <property type="term" value="C:actin cortical patch"/>
    <property type="evidence" value="ECO:0007669"/>
    <property type="project" value="TreeGrafter"/>
</dbReference>
<dbReference type="HOGENOM" id="CLU_1474829_0_0_1"/>
<dbReference type="InterPro" id="IPR002108">
    <property type="entry name" value="ADF-H"/>
</dbReference>
<dbReference type="AlphaFoldDB" id="C5FJG7"/>
<sequence>MVCSYPSRAYKAETANRSTVGLTPLLLLPRDERETPKRPAGYDMYFPLIYLRSLSFVLGLLACFSSWRKIQDAVYIDMIDAKSQEIRPFDDEVYSNMEDLAEELPDSSPRFILLSYPLTKASGRLAVPYVLLYYLPENCNPSQRMMYAGAVELMRSTAEVNRVIEVESETDVIEIEKKLQAAP</sequence>
<organism evidence="4 5">
    <name type="scientific">Arthroderma otae (strain ATCC MYA-4605 / CBS 113480)</name>
    <name type="common">Microsporum canis</name>
    <dbReference type="NCBI Taxonomy" id="554155"/>
    <lineage>
        <taxon>Eukaryota</taxon>
        <taxon>Fungi</taxon>
        <taxon>Dikarya</taxon>
        <taxon>Ascomycota</taxon>
        <taxon>Pezizomycotina</taxon>
        <taxon>Eurotiomycetes</taxon>
        <taxon>Eurotiomycetidae</taxon>
        <taxon>Onygenales</taxon>
        <taxon>Arthrodermataceae</taxon>
        <taxon>Microsporum</taxon>
    </lineage>
</organism>
<dbReference type="EMBL" id="DS995703">
    <property type="protein sequence ID" value="EEQ30828.1"/>
    <property type="molecule type" value="Genomic_DNA"/>
</dbReference>